<gene>
    <name evidence="1" type="ORF">SAMN03080615_03583</name>
</gene>
<name>A0A1H9KPE7_9GAMM</name>
<proteinExistence type="predicted"/>
<evidence type="ECO:0000313" key="2">
    <source>
        <dbReference type="Proteomes" id="UP000198749"/>
    </source>
</evidence>
<evidence type="ECO:0000313" key="1">
    <source>
        <dbReference type="EMBL" id="SER01041.1"/>
    </source>
</evidence>
<sequence length="149" mass="16974">MSENYEQYIDEACKLLKELEGAFLEQVLINTVQDEFNVVYLKTSKGVFCLQGEIGGEYLGVRKLAEMPEITSDDGYEITKYSPFEQFEGHEIVQTRQLGTAWNGHGFEINFKELHTKSMLVQSIYCGSAPKELDDCLRLGVGIYKNENK</sequence>
<dbReference type="EMBL" id="FOGB01000014">
    <property type="protein sequence ID" value="SER01041.1"/>
    <property type="molecule type" value="Genomic_DNA"/>
</dbReference>
<keyword evidence="2" id="KW-1185">Reference proteome</keyword>
<organism evidence="1 2">
    <name type="scientific">Amphritea atlantica</name>
    <dbReference type="NCBI Taxonomy" id="355243"/>
    <lineage>
        <taxon>Bacteria</taxon>
        <taxon>Pseudomonadati</taxon>
        <taxon>Pseudomonadota</taxon>
        <taxon>Gammaproteobacteria</taxon>
        <taxon>Oceanospirillales</taxon>
        <taxon>Oceanospirillaceae</taxon>
        <taxon>Amphritea</taxon>
    </lineage>
</organism>
<dbReference type="AlphaFoldDB" id="A0A1H9KPE7"/>
<dbReference type="STRING" id="355243.SAMN03080615_03583"/>
<dbReference type="RefSeq" id="WP_091360921.1">
    <property type="nucleotide sequence ID" value="NZ_AP025284.1"/>
</dbReference>
<protein>
    <submittedName>
        <fullName evidence="1">Uncharacterized protein</fullName>
    </submittedName>
</protein>
<dbReference type="OrthoDB" id="6196687at2"/>
<reference evidence="2" key="1">
    <citation type="submission" date="2016-10" db="EMBL/GenBank/DDBJ databases">
        <authorList>
            <person name="Varghese N."/>
            <person name="Submissions S."/>
        </authorList>
    </citation>
    <scope>NUCLEOTIDE SEQUENCE [LARGE SCALE GENOMIC DNA]</scope>
    <source>
        <strain evidence="2">DSM 18887</strain>
    </source>
</reference>
<accession>A0A1H9KPE7</accession>
<dbReference type="Proteomes" id="UP000198749">
    <property type="component" value="Unassembled WGS sequence"/>
</dbReference>